<gene>
    <name evidence="1" type="ORF">FW780_17440</name>
</gene>
<dbReference type="PANTHER" id="PTHR32305">
    <property type="match status" value="1"/>
</dbReference>
<dbReference type="InterPro" id="IPR050708">
    <property type="entry name" value="T6SS_VgrG/RHS"/>
</dbReference>
<evidence type="ECO:0000313" key="1">
    <source>
        <dbReference type="EMBL" id="KAA2220657.1"/>
    </source>
</evidence>
<dbReference type="Proteomes" id="UP000323082">
    <property type="component" value="Unassembled WGS sequence"/>
</dbReference>
<proteinExistence type="predicted"/>
<reference evidence="1 2" key="1">
    <citation type="journal article" date="2015" name="Int. J. Syst. Evol. Microbiol.">
        <title>Chryseobacterium sediminis sp. nov., isolated from a river sediment.</title>
        <authorList>
            <person name="Kampfer P."/>
            <person name="Busse H.J."/>
            <person name="McInroy J.A."/>
            <person name="Glaeser S.P."/>
        </authorList>
    </citation>
    <scope>NUCLEOTIDE SEQUENCE [LARGE SCALE GENOMIC DNA]</scope>
    <source>
        <strain evidence="1 2">IMT-174</strain>
    </source>
</reference>
<evidence type="ECO:0000313" key="2">
    <source>
        <dbReference type="Proteomes" id="UP000323082"/>
    </source>
</evidence>
<dbReference type="EMBL" id="VUNZ01000003">
    <property type="protein sequence ID" value="KAA2220657.1"/>
    <property type="molecule type" value="Genomic_DNA"/>
</dbReference>
<dbReference type="RefSeq" id="WP_149834940.1">
    <property type="nucleotide sequence ID" value="NZ_VUNZ01000003.1"/>
</dbReference>
<dbReference type="AlphaFoldDB" id="A0A5B2U2J5"/>
<organism evidence="1 2">
    <name type="scientific">Chryseobacterium sediminis</name>
    <dbReference type="NCBI Taxonomy" id="1679494"/>
    <lineage>
        <taxon>Bacteria</taxon>
        <taxon>Pseudomonadati</taxon>
        <taxon>Bacteroidota</taxon>
        <taxon>Flavobacteriia</taxon>
        <taxon>Flavobacteriales</taxon>
        <taxon>Weeksellaceae</taxon>
        <taxon>Chryseobacterium group</taxon>
        <taxon>Chryseobacterium</taxon>
    </lineage>
</organism>
<protein>
    <submittedName>
        <fullName evidence="1">RHS repeat-associated core domain-containing protein</fullName>
    </submittedName>
</protein>
<dbReference type="InterPro" id="IPR022385">
    <property type="entry name" value="Rhs_assc_core"/>
</dbReference>
<dbReference type="NCBIfam" id="TIGR03696">
    <property type="entry name" value="Rhs_assc_core"/>
    <property type="match status" value="1"/>
</dbReference>
<comment type="caution">
    <text evidence="1">The sequence shown here is derived from an EMBL/GenBank/DDBJ whole genome shotgun (WGS) entry which is preliminary data.</text>
</comment>
<dbReference type="OrthoDB" id="2972467at2"/>
<name>A0A5B2U2J5_9FLAO</name>
<dbReference type="Gene3D" id="2.180.10.10">
    <property type="entry name" value="RHS repeat-associated core"/>
    <property type="match status" value="1"/>
</dbReference>
<accession>A0A5B2U2J5</accession>
<sequence length="200" mass="23393">MLGLATMFSDAFSKIESAISGLIRITNDTFYRFSENRYIYQYKDHLGNVRIAFAKDNAGVVQSMDTNNYYPFGLNHIGGSNYSNFGNYYNYKYNGKELQETGMYDYGARMYMSDLGRWGIVDPLAEKTRRFNPYNYALGNPICFIDPDGRSESDWFKNSLGQMEFRDDVKSQQDLENKRKLCRRNSKRRKSDLCSRRMDL</sequence>
<dbReference type="PANTHER" id="PTHR32305:SF15">
    <property type="entry name" value="PROTEIN RHSA-RELATED"/>
    <property type="match status" value="1"/>
</dbReference>